<dbReference type="SUPFAM" id="SSF54211">
    <property type="entry name" value="Ribosomal protein S5 domain 2-like"/>
    <property type="match status" value="1"/>
</dbReference>
<evidence type="ECO:0000256" key="4">
    <source>
        <dbReference type="ARBA" id="ARBA00022553"/>
    </source>
</evidence>
<evidence type="ECO:0000256" key="11">
    <source>
        <dbReference type="ARBA" id="ARBA00023136"/>
    </source>
</evidence>
<dbReference type="InterPro" id="IPR037196">
    <property type="entry name" value="HSP90_C"/>
</dbReference>
<feature type="binding site" evidence="18">
    <location>
        <begin position="182"/>
        <end position="183"/>
    </location>
    <ligand>
        <name>ATP</name>
        <dbReference type="ChEBI" id="CHEBI:30616"/>
    </ligand>
</feature>
<proteinExistence type="inferred from homology"/>
<evidence type="ECO:0000256" key="9">
    <source>
        <dbReference type="ARBA" id="ARBA00022990"/>
    </source>
</evidence>
<evidence type="ECO:0000256" key="8">
    <source>
        <dbReference type="ARBA" id="ARBA00022946"/>
    </source>
</evidence>
<feature type="binding site" evidence="18">
    <location>
        <position position="162"/>
    </location>
    <ligand>
        <name>ATP</name>
        <dbReference type="ChEBI" id="CHEBI:30616"/>
    </ligand>
</feature>
<keyword evidence="5 18" id="KW-0547">Nucleotide-binding</keyword>
<evidence type="ECO:0000313" key="19">
    <source>
        <dbReference type="EMBL" id="KAK7076997.1"/>
    </source>
</evidence>
<dbReference type="NCBIfam" id="NF003555">
    <property type="entry name" value="PRK05218.1"/>
    <property type="match status" value="1"/>
</dbReference>
<feature type="binding site" evidence="18">
    <location>
        <position position="256"/>
    </location>
    <ligand>
        <name>ATP</name>
        <dbReference type="ChEBI" id="CHEBI:30616"/>
    </ligand>
</feature>
<evidence type="ECO:0000313" key="20">
    <source>
        <dbReference type="Proteomes" id="UP001381693"/>
    </source>
</evidence>
<dbReference type="InterPro" id="IPR001404">
    <property type="entry name" value="Hsp90_fam"/>
</dbReference>
<evidence type="ECO:0000256" key="15">
    <source>
        <dbReference type="ARBA" id="ARBA00073018"/>
    </source>
</evidence>
<dbReference type="SUPFAM" id="SSF110942">
    <property type="entry name" value="HSP90 C-terminal domain"/>
    <property type="match status" value="1"/>
</dbReference>
<sequence length="705" mass="80235">MVMQCCRLLQVFVLERKNMAFRISTSGLRNVIGYSALRQHIRVAQKIRRPLLRQIEESKNVCIPACHRFHTSVQCCQEAVKENDEGKTYEFQAETRMLLDIVAKSLYSEKEVFIRELISNASDAIEKARYLALQGKPLDSTEATMKIHITTDKYDKTLTIQDSGTGMTKEELVENLGTIARSGSKAFIKQLQEGGGGDPQNIIGQFGVGFYSAFMVAEKVEVYSKSRLPGSVGYCWSSDGCGRYTIEESTDVEPGTKIICHLKLSCREFADEQTVKGVIRKYSSFVGSPIEVNGEQANSIQPLWLMDPKEVSAEQHDEFYRYVSSSYDKPRFTLHYRTDAPIDLRCVLYIPEGKPGLFDLHQGAQGSVALYCRRVLIMNKAENVVPKWLRFLKGVVDSEDIPLNLSRELLQDSALIRKLRTVIQNRAIRFLYDKSRKEAESYSKFFGDYGIFIKEGILSSQEQVEKEEIAKLILYETSALPPTQKTTLPEYIGRMTADQRDIYYLAAPSRELAESSPYYESLKKRNVEVLFCYEPYDEVVFMQLRDFNSKKIVSVEKEMREDKDAVNFGDAESGLRKSEADELMNWMKSILTGRCWGVKATSRLESHPCVVTVEEMGAARHFVRTQFTQIPEETRYSLLQPQLEINPSHPIIIKLNSLRETNPRLGELLTKQLFSNAMVVAGLVEDPRTALSSINELLELALEKH</sequence>
<accession>A0AAN8X5L0</accession>
<comment type="function">
    <text evidence="13">Chaperone that expresses an ATPase activity. Involved in maintaining mitochondrial function and polarization, downstream of PINK1 and mitochondrial complex I. Is a negative regulator of mitochondrial respiration able to modulate the balance between oxidative phosphorylation and aerobic glycolysis. The impact of TRAP1 on mitochondrial respiration is probably mediated by modulation of mitochondrial SRC and inhibition of SDHA.</text>
</comment>
<dbReference type="PIRSF" id="PIRSF002583">
    <property type="entry name" value="Hsp90"/>
    <property type="match status" value="1"/>
</dbReference>
<dbReference type="HAMAP" id="MF_00505">
    <property type="entry name" value="HSP90"/>
    <property type="match status" value="1"/>
</dbReference>
<name>A0AAN8X5L0_HALRR</name>
<feature type="binding site" evidence="18">
    <location>
        <position position="407"/>
    </location>
    <ligand>
        <name>ATP</name>
        <dbReference type="ChEBI" id="CHEBI:30616"/>
    </ligand>
</feature>
<keyword evidence="4" id="KW-0597">Phosphoprotein</keyword>
<dbReference type="AlphaFoldDB" id="A0AAN8X5L0"/>
<keyword evidence="10" id="KW-0496">Mitochondrion</keyword>
<dbReference type="FunFam" id="3.30.230.80:FF:000004">
    <property type="entry name" value="Heat shock protein 75 kDa"/>
    <property type="match status" value="1"/>
</dbReference>
<keyword evidence="19" id="KW-0675">Receptor</keyword>
<evidence type="ECO:0000256" key="6">
    <source>
        <dbReference type="ARBA" id="ARBA00022792"/>
    </source>
</evidence>
<keyword evidence="12" id="KW-0143">Chaperone</keyword>
<dbReference type="PANTHER" id="PTHR11528">
    <property type="entry name" value="HEAT SHOCK PROTEIN 90 FAMILY MEMBER"/>
    <property type="match status" value="1"/>
</dbReference>
<gene>
    <name evidence="19" type="primary">TRAP1</name>
    <name evidence="19" type="ORF">SK128_028482</name>
</gene>
<keyword evidence="20" id="KW-1185">Reference proteome</keyword>
<dbReference type="FunFam" id="3.30.565.10:FF:000021">
    <property type="entry name" value="Heat shock protein 75 kDa, mitochondrial"/>
    <property type="match status" value="1"/>
</dbReference>
<dbReference type="GO" id="GO:0140662">
    <property type="term" value="F:ATP-dependent protein folding chaperone"/>
    <property type="evidence" value="ECO:0007669"/>
    <property type="project" value="InterPro"/>
</dbReference>
<dbReference type="Gene3D" id="3.40.50.11260">
    <property type="match status" value="1"/>
</dbReference>
<evidence type="ECO:0000256" key="16">
    <source>
        <dbReference type="ARBA" id="ARBA00076190"/>
    </source>
</evidence>
<organism evidence="19 20">
    <name type="scientific">Halocaridina rubra</name>
    <name type="common">Hawaiian red shrimp</name>
    <dbReference type="NCBI Taxonomy" id="373956"/>
    <lineage>
        <taxon>Eukaryota</taxon>
        <taxon>Metazoa</taxon>
        <taxon>Ecdysozoa</taxon>
        <taxon>Arthropoda</taxon>
        <taxon>Crustacea</taxon>
        <taxon>Multicrustacea</taxon>
        <taxon>Malacostraca</taxon>
        <taxon>Eumalacostraca</taxon>
        <taxon>Eucarida</taxon>
        <taxon>Decapoda</taxon>
        <taxon>Pleocyemata</taxon>
        <taxon>Caridea</taxon>
        <taxon>Atyoidea</taxon>
        <taxon>Atyidae</taxon>
        <taxon>Halocaridina</taxon>
    </lineage>
</organism>
<comment type="caution">
    <text evidence="19">The sequence shown here is derived from an EMBL/GenBank/DDBJ whole genome shotgun (WGS) entry which is preliminary data.</text>
</comment>
<feature type="binding site" evidence="18">
    <location>
        <position position="167"/>
    </location>
    <ligand>
        <name>ATP</name>
        <dbReference type="ChEBI" id="CHEBI:30616"/>
    </ligand>
</feature>
<dbReference type="CDD" id="cd16927">
    <property type="entry name" value="HATPase_Hsp90-like"/>
    <property type="match status" value="1"/>
</dbReference>
<dbReference type="GO" id="GO:0016887">
    <property type="term" value="F:ATP hydrolysis activity"/>
    <property type="evidence" value="ECO:0007669"/>
    <property type="project" value="InterPro"/>
</dbReference>
<evidence type="ECO:0000256" key="14">
    <source>
        <dbReference type="ARBA" id="ARBA00066161"/>
    </source>
</evidence>
<feature type="binding site" evidence="18">
    <location>
        <begin position="205"/>
        <end position="210"/>
    </location>
    <ligand>
        <name>ATP</name>
        <dbReference type="ChEBI" id="CHEBI:30616"/>
    </ligand>
</feature>
<dbReference type="InterPro" id="IPR020575">
    <property type="entry name" value="Hsp90_N"/>
</dbReference>
<reference evidence="19 20" key="1">
    <citation type="submission" date="2023-11" db="EMBL/GenBank/DDBJ databases">
        <title>Halocaridina rubra genome assembly.</title>
        <authorList>
            <person name="Smith C."/>
        </authorList>
    </citation>
    <scope>NUCLEOTIDE SEQUENCE [LARGE SCALE GENOMIC DNA]</scope>
    <source>
        <strain evidence="19">EP-1</strain>
        <tissue evidence="19">Whole</tissue>
    </source>
</reference>
<dbReference type="Gene3D" id="1.20.120.790">
    <property type="entry name" value="Heat shock protein 90, C-terminal domain"/>
    <property type="match status" value="1"/>
</dbReference>
<dbReference type="SUPFAM" id="SSF55874">
    <property type="entry name" value="ATPase domain of HSP90 chaperone/DNA topoisomerase II/histidine kinase"/>
    <property type="match status" value="1"/>
</dbReference>
<comment type="similarity">
    <text evidence="3">Belongs to the heat shock protein 90 family.</text>
</comment>
<dbReference type="GO" id="GO:0005524">
    <property type="term" value="F:ATP binding"/>
    <property type="evidence" value="ECO:0007669"/>
    <property type="project" value="UniProtKB-KW"/>
</dbReference>
<dbReference type="GO" id="GO:0005759">
    <property type="term" value="C:mitochondrial matrix"/>
    <property type="evidence" value="ECO:0007669"/>
    <property type="project" value="UniProtKB-SubCell"/>
</dbReference>
<dbReference type="Pfam" id="PF13589">
    <property type="entry name" value="HATPase_c_3"/>
    <property type="match status" value="1"/>
</dbReference>
<evidence type="ECO:0000256" key="12">
    <source>
        <dbReference type="ARBA" id="ARBA00023186"/>
    </source>
</evidence>
<keyword evidence="11" id="KW-0472">Membrane</keyword>
<evidence type="ECO:0000256" key="2">
    <source>
        <dbReference type="ARBA" id="ARBA00004305"/>
    </source>
</evidence>
<keyword evidence="7 18" id="KW-0067">ATP-binding</keyword>
<dbReference type="Gene3D" id="3.30.230.80">
    <property type="match status" value="1"/>
</dbReference>
<keyword evidence="9" id="KW-0007">Acetylation</keyword>
<dbReference type="Proteomes" id="UP001381693">
    <property type="component" value="Unassembled WGS sequence"/>
</dbReference>
<dbReference type="Gene3D" id="3.30.565.10">
    <property type="entry name" value="Histidine kinase-like ATPase, C-terminal domain"/>
    <property type="match status" value="1"/>
</dbReference>
<dbReference type="EMBL" id="JAXCGZ010009493">
    <property type="protein sequence ID" value="KAK7076997.1"/>
    <property type="molecule type" value="Genomic_DNA"/>
</dbReference>
<feature type="binding site" evidence="18">
    <location>
        <position position="116"/>
    </location>
    <ligand>
        <name>ATP</name>
        <dbReference type="ChEBI" id="CHEBI:30616"/>
    </ligand>
</feature>
<dbReference type="Pfam" id="PF00183">
    <property type="entry name" value="HSP90"/>
    <property type="match status" value="1"/>
</dbReference>
<dbReference type="GO" id="GO:0005743">
    <property type="term" value="C:mitochondrial inner membrane"/>
    <property type="evidence" value="ECO:0007669"/>
    <property type="project" value="UniProtKB-SubCell"/>
</dbReference>
<comment type="subcellular location">
    <subcellularLocation>
        <location evidence="1">Mitochondrion inner membrane</location>
    </subcellularLocation>
    <subcellularLocation>
        <location evidence="2">Mitochondrion matrix</location>
    </subcellularLocation>
</comment>
<evidence type="ECO:0000256" key="1">
    <source>
        <dbReference type="ARBA" id="ARBA00004273"/>
    </source>
</evidence>
<feature type="binding site" evidence="18">
    <location>
        <position position="175"/>
    </location>
    <ligand>
        <name>ATP</name>
        <dbReference type="ChEBI" id="CHEBI:30616"/>
    </ligand>
</feature>
<dbReference type="FunFam" id="3.40.50.11260:FF:000004">
    <property type="entry name" value="Heat shock protein 75 mitochondrial"/>
    <property type="match status" value="1"/>
</dbReference>
<keyword evidence="6" id="KW-0999">Mitochondrion inner membrane</keyword>
<dbReference type="FunFam" id="1.20.120.790:FF:000004">
    <property type="entry name" value="Heat shock protein 75 kDa"/>
    <property type="match status" value="1"/>
</dbReference>
<evidence type="ECO:0000256" key="7">
    <source>
        <dbReference type="ARBA" id="ARBA00022840"/>
    </source>
</evidence>
<dbReference type="GO" id="GO:0051082">
    <property type="term" value="F:unfolded protein binding"/>
    <property type="evidence" value="ECO:0007669"/>
    <property type="project" value="InterPro"/>
</dbReference>
<dbReference type="InterPro" id="IPR020568">
    <property type="entry name" value="Ribosomal_Su5_D2-typ_SF"/>
</dbReference>
<comment type="subunit">
    <text evidence="14">Binds to the intracellular domain of tumor necrosis factor type 1 receptor. Binds to RB1. Interacts with SRC. Interacts with SDHA.</text>
</comment>
<evidence type="ECO:0000256" key="18">
    <source>
        <dbReference type="PIRSR" id="PIRSR002583-1"/>
    </source>
</evidence>
<evidence type="ECO:0000256" key="10">
    <source>
        <dbReference type="ARBA" id="ARBA00023128"/>
    </source>
</evidence>
<evidence type="ECO:0000256" key="13">
    <source>
        <dbReference type="ARBA" id="ARBA00057498"/>
    </source>
</evidence>
<feature type="binding site" evidence="18">
    <location>
        <position position="120"/>
    </location>
    <ligand>
        <name>ATP</name>
        <dbReference type="ChEBI" id="CHEBI:30616"/>
    </ligand>
</feature>
<keyword evidence="8" id="KW-0809">Transit peptide</keyword>
<dbReference type="InterPro" id="IPR036890">
    <property type="entry name" value="HATPase_C_sf"/>
</dbReference>
<dbReference type="PRINTS" id="PR00775">
    <property type="entry name" value="HEATSHOCK90"/>
</dbReference>
<evidence type="ECO:0000256" key="3">
    <source>
        <dbReference type="ARBA" id="ARBA00008239"/>
    </source>
</evidence>
<dbReference type="GO" id="GO:0019901">
    <property type="term" value="F:protein kinase binding"/>
    <property type="evidence" value="ECO:0007669"/>
    <property type="project" value="UniProtKB-ARBA"/>
</dbReference>
<evidence type="ECO:0000256" key="5">
    <source>
        <dbReference type="ARBA" id="ARBA00022741"/>
    </source>
</evidence>
<protein>
    <recommendedName>
        <fullName evidence="15">Heat shock protein 75 kDa, mitochondrial</fullName>
    </recommendedName>
    <alternativeName>
        <fullName evidence="17">TNFR-associated protein 1</fullName>
    </alternativeName>
    <alternativeName>
        <fullName evidence="16">Tumor necrosis factor type 1 receptor-associated protein</fullName>
    </alternativeName>
</protein>
<evidence type="ECO:0000256" key="17">
    <source>
        <dbReference type="ARBA" id="ARBA00080766"/>
    </source>
</evidence>